<feature type="transmembrane region" description="Helical" evidence="1">
    <location>
        <begin position="40"/>
        <end position="59"/>
    </location>
</feature>
<organism evidence="2 3">
    <name type="scientific">candidate division WS5 bacterium</name>
    <dbReference type="NCBI Taxonomy" id="2093353"/>
    <lineage>
        <taxon>Bacteria</taxon>
        <taxon>candidate division WS5</taxon>
    </lineage>
</organism>
<keyword evidence="1" id="KW-0812">Transmembrane</keyword>
<name>A0A419DCW4_9BACT</name>
<evidence type="ECO:0000313" key="2">
    <source>
        <dbReference type="EMBL" id="RJO60938.1"/>
    </source>
</evidence>
<feature type="transmembrane region" description="Helical" evidence="1">
    <location>
        <begin position="80"/>
        <end position="96"/>
    </location>
</feature>
<dbReference type="EMBL" id="QZJW01000036">
    <property type="protein sequence ID" value="RJO60938.1"/>
    <property type="molecule type" value="Genomic_DNA"/>
</dbReference>
<reference evidence="2 3" key="1">
    <citation type="journal article" date="2017" name="ISME J.">
        <title>Energy and carbon metabolisms in a deep terrestrial subsurface fluid microbial community.</title>
        <authorList>
            <person name="Momper L."/>
            <person name="Jungbluth S.P."/>
            <person name="Lee M.D."/>
            <person name="Amend J.P."/>
        </authorList>
    </citation>
    <scope>NUCLEOTIDE SEQUENCE [LARGE SCALE GENOMIC DNA]</scope>
    <source>
        <strain evidence="2">SURF_29</strain>
    </source>
</reference>
<sequence>MVWRKYINGMALGVLVLSLVLVFILNFTSPEMGAVSYGPFFIVLFLLLVCMTTIAGFYIRRKASRNEVVFKNLKSAFRQGTIIALYLTVLLILRAANLLNWWDGALLLVSVIAFDMFFKEKV</sequence>
<keyword evidence="1" id="KW-1133">Transmembrane helix</keyword>
<dbReference type="Proteomes" id="UP000285655">
    <property type="component" value="Unassembled WGS sequence"/>
</dbReference>
<dbReference type="AlphaFoldDB" id="A0A419DCW4"/>
<feature type="transmembrane region" description="Helical" evidence="1">
    <location>
        <begin position="7"/>
        <end position="28"/>
    </location>
</feature>
<evidence type="ECO:0000313" key="3">
    <source>
        <dbReference type="Proteomes" id="UP000285655"/>
    </source>
</evidence>
<comment type="caution">
    <text evidence="2">The sequence shown here is derived from an EMBL/GenBank/DDBJ whole genome shotgun (WGS) entry which is preliminary data.</text>
</comment>
<accession>A0A419DCW4</accession>
<protein>
    <submittedName>
        <fullName evidence="2">Uncharacterized protein</fullName>
    </submittedName>
</protein>
<gene>
    <name evidence="2" type="ORF">C4544_04180</name>
</gene>
<proteinExistence type="predicted"/>
<keyword evidence="1" id="KW-0472">Membrane</keyword>
<evidence type="ECO:0000256" key="1">
    <source>
        <dbReference type="SAM" id="Phobius"/>
    </source>
</evidence>